<evidence type="ECO:0000313" key="1">
    <source>
        <dbReference type="EMBL" id="ADI20379.1"/>
    </source>
</evidence>
<protein>
    <submittedName>
        <fullName evidence="1">Putative translation initiation inhibitor, yjgf family</fullName>
    </submittedName>
</protein>
<dbReference type="InterPro" id="IPR035959">
    <property type="entry name" value="RutC-like_sf"/>
</dbReference>
<dbReference type="InterPro" id="IPR035709">
    <property type="entry name" value="YoaB-like"/>
</dbReference>
<dbReference type="SUPFAM" id="SSF55298">
    <property type="entry name" value="YjgF-like"/>
    <property type="match status" value="1"/>
</dbReference>
<dbReference type="PANTHER" id="PTHR47328:SF1">
    <property type="entry name" value="RUTC FAMILY PROTEIN YOAB"/>
    <property type="match status" value="1"/>
</dbReference>
<sequence>MSIIRKHSSERMSKINIHNGTIYFSGQVANDVTVGIKTQTQDCLKKIDALLLEAGSDRDNILSTTIFIRSMADFALMNEAWNEWIGPHEKAR</sequence>
<dbReference type="CDD" id="cd06150">
    <property type="entry name" value="YjgF_YER057c_UK114_like_2"/>
    <property type="match status" value="1"/>
</dbReference>
<dbReference type="InterPro" id="IPR006175">
    <property type="entry name" value="YjgF/YER057c/UK114"/>
</dbReference>
<dbReference type="AlphaFoldDB" id="E0Y138"/>
<name>E0Y138_9PROT</name>
<organism evidence="1">
    <name type="scientific">uncultured alpha proteobacterium EB080_L27A02</name>
    <dbReference type="NCBI Taxonomy" id="710796"/>
    <lineage>
        <taxon>Bacteria</taxon>
        <taxon>Pseudomonadati</taxon>
        <taxon>Pseudomonadota</taxon>
        <taxon>Alphaproteobacteria</taxon>
        <taxon>environmental samples</taxon>
    </lineage>
</organism>
<accession>E0Y138</accession>
<dbReference type="PANTHER" id="PTHR47328">
    <property type="match status" value="1"/>
</dbReference>
<dbReference type="EMBL" id="GU474940">
    <property type="protein sequence ID" value="ADI20379.1"/>
    <property type="molecule type" value="Genomic_DNA"/>
</dbReference>
<reference evidence="1" key="1">
    <citation type="journal article" date="2011" name="Environ. Microbiol.">
        <title>Time-series analyses of Monterey Bay coastal microbial picoplankton using a 'genome proxy' microarray.</title>
        <authorList>
            <person name="Rich V.I."/>
            <person name="Pham V.D."/>
            <person name="Eppley J."/>
            <person name="Shi Y."/>
            <person name="DeLong E.F."/>
        </authorList>
    </citation>
    <scope>NUCLEOTIDE SEQUENCE</scope>
</reference>
<proteinExistence type="predicted"/>
<dbReference type="Gene3D" id="3.30.1330.40">
    <property type="entry name" value="RutC-like"/>
    <property type="match status" value="1"/>
</dbReference>
<dbReference type="Pfam" id="PF01042">
    <property type="entry name" value="Ribonuc_L-PSP"/>
    <property type="match status" value="1"/>
</dbReference>